<dbReference type="InterPro" id="IPR050445">
    <property type="entry name" value="Bact_polysacc_biosynth/exp"/>
</dbReference>
<evidence type="ECO:0000259" key="18">
    <source>
        <dbReference type="Pfam" id="PF13614"/>
    </source>
</evidence>
<organism evidence="20 21">
    <name type="scientific">Bacteroides eggerthii</name>
    <dbReference type="NCBI Taxonomy" id="28111"/>
    <lineage>
        <taxon>Bacteria</taxon>
        <taxon>Pseudomonadati</taxon>
        <taxon>Bacteroidota</taxon>
        <taxon>Bacteroidia</taxon>
        <taxon>Bacteroidales</taxon>
        <taxon>Bacteroidaceae</taxon>
        <taxon>Bacteroides</taxon>
    </lineage>
</organism>
<evidence type="ECO:0000256" key="10">
    <source>
        <dbReference type="ARBA" id="ARBA00022777"/>
    </source>
</evidence>
<dbReference type="InterPro" id="IPR003856">
    <property type="entry name" value="LPS_length_determ_N"/>
</dbReference>
<evidence type="ECO:0000256" key="7">
    <source>
        <dbReference type="ARBA" id="ARBA00022679"/>
    </source>
</evidence>
<keyword evidence="14" id="KW-0829">Tyrosine-protein kinase</keyword>
<protein>
    <recommendedName>
        <fullName evidence="4">non-specific protein-tyrosine kinase</fullName>
        <ecNumber evidence="4">2.7.10.2</ecNumber>
    </recommendedName>
</protein>
<keyword evidence="9" id="KW-0547">Nucleotide-binding</keyword>
<feature type="domain" description="AAA" evidence="18">
    <location>
        <begin position="601"/>
        <end position="722"/>
    </location>
</feature>
<sequence length="800" mass="89082">MERNEQSLNSTLPQSRPVAAQEGTEVNLMDLLRVALKHWPYIAGCVVCALVVAYIYVHRTAPMYQRVATVLIKDKDSGNRTPSEAQLFKEVGLMNLGSNVENEILIFQSQYLAETVVRQLNLDVRYQMEGFWRKLDLYGISPVTVQFIEGADLACSFKLRLIPEKRVELYGIRYKNEDLEFRKVFALGDSVATPVGALRVLPTAFLTDFDASREILVSKVPVTLMASSLSGRIWAGKLSKEASMIQLSIQDEVPQRAEDILNTLMEAYKADIVQDKNTVARNTERFVVERLAVLEKELGQVDSKIASFRSENLLLDAAQSGVYLQKADQYQNEAVQLQTEMELTKYLKSYILQPKHDGELIPMNTGVTETNLNSLVGEYNKLRLQCDKLEGQSADNPVVLDLQQSMKALRGSILRTLDNHIKGLQVRMASTQKQEARSQNRASDIPNQQKIVLSVERQQKVKEQLYVYLLQKREENALAEYIAESNARVVDHAKGSSVPIAPKTQMVYLAALVLGVGIPTSILFLMLITDTKIRNRKAIEGKLSLPFLGDIPYKRGNDSILAVSVDGVDSVTESFRMLRTNLSFMKEDGHPVRVLMTTSMNEGAGKTFVGSNLAAMMAFAGKRVLMVDLDIRKASLTRLFGGKRQKGVTHYLIGQVEQVEELIHPVSGCPGLDIIYSGAIPPNPAELLLSDKLDELIGAVKDRYDLVLLDGVPTGVVADAAIVARLTDLTLFVARAGVLDRRQLPDIEQIYQSGKLKKMAVVLNSVKEEQLGYGHYGYAGYGYGYGYGNNQKKKKFLGLF</sequence>
<dbReference type="Proteomes" id="UP001228403">
    <property type="component" value="Unassembled WGS sequence"/>
</dbReference>
<evidence type="ECO:0000256" key="4">
    <source>
        <dbReference type="ARBA" id="ARBA00011903"/>
    </source>
</evidence>
<keyword evidence="5" id="KW-1003">Cell membrane</keyword>
<feature type="domain" description="Polysaccharide chain length determinant N-terminal" evidence="17">
    <location>
        <begin position="25"/>
        <end position="120"/>
    </location>
</feature>
<evidence type="ECO:0000256" key="8">
    <source>
        <dbReference type="ARBA" id="ARBA00022692"/>
    </source>
</evidence>
<dbReference type="CDD" id="cd05387">
    <property type="entry name" value="BY-kinase"/>
    <property type="match status" value="1"/>
</dbReference>
<evidence type="ECO:0000256" key="13">
    <source>
        <dbReference type="ARBA" id="ARBA00023136"/>
    </source>
</evidence>
<comment type="similarity">
    <text evidence="3">Belongs to the etk/wzc family.</text>
</comment>
<evidence type="ECO:0000256" key="2">
    <source>
        <dbReference type="ARBA" id="ARBA00007316"/>
    </source>
</evidence>
<reference evidence="21" key="2">
    <citation type="submission" date="2023-07" db="EMBL/GenBank/DDBJ databases">
        <title>Identification and characterization of horizontal gene transfer across gut microbiota members of farm animals based on homology search.</title>
        <authorList>
            <person name="Schwarzerova J."/>
            <person name="Nykrynova M."/>
            <person name="Jureckova K."/>
            <person name="Cejkova D."/>
            <person name="Rychlik I."/>
        </authorList>
    </citation>
    <scope>NUCLEOTIDE SEQUENCE [LARGE SCALE GENOMIC DNA]</scope>
    <source>
        <strain evidence="21">ET4</strain>
    </source>
</reference>
<keyword evidence="13 16" id="KW-0472">Membrane</keyword>
<feature type="transmembrane region" description="Helical" evidence="16">
    <location>
        <begin position="39"/>
        <end position="57"/>
    </location>
</feature>
<accession>A0ABT7U2Y7</accession>
<dbReference type="GO" id="GO:0004715">
    <property type="term" value="F:non-membrane spanning protein tyrosine kinase activity"/>
    <property type="evidence" value="ECO:0007669"/>
    <property type="project" value="UniProtKB-EC"/>
</dbReference>
<comment type="caution">
    <text evidence="20">The sequence shown here is derived from an EMBL/GenBank/DDBJ whole genome shotgun (WGS) entry which is preliminary data.</text>
</comment>
<keyword evidence="10" id="KW-0418">Kinase</keyword>
<dbReference type="Pfam" id="PF13614">
    <property type="entry name" value="AAA_31"/>
    <property type="match status" value="1"/>
</dbReference>
<dbReference type="Gene3D" id="3.40.50.300">
    <property type="entry name" value="P-loop containing nucleotide triphosphate hydrolases"/>
    <property type="match status" value="1"/>
</dbReference>
<evidence type="ECO:0000313" key="20">
    <source>
        <dbReference type="EMBL" id="MDM8144884.1"/>
    </source>
</evidence>
<feature type="domain" description="Tyrosine-protein kinase G-rich" evidence="19">
    <location>
        <begin position="448"/>
        <end position="524"/>
    </location>
</feature>
<keyword evidence="6" id="KW-0997">Cell inner membrane</keyword>
<dbReference type="InterPro" id="IPR025669">
    <property type="entry name" value="AAA_dom"/>
</dbReference>
<dbReference type="NCBIfam" id="TIGR01007">
    <property type="entry name" value="eps_fam"/>
    <property type="match status" value="1"/>
</dbReference>
<dbReference type="InterPro" id="IPR032807">
    <property type="entry name" value="GNVR"/>
</dbReference>
<dbReference type="EMBL" id="JAUDCF010000003">
    <property type="protein sequence ID" value="MDM8144884.1"/>
    <property type="molecule type" value="Genomic_DNA"/>
</dbReference>
<dbReference type="InterPro" id="IPR005702">
    <property type="entry name" value="Wzc-like_C"/>
</dbReference>
<evidence type="ECO:0000256" key="15">
    <source>
        <dbReference type="ARBA" id="ARBA00051245"/>
    </source>
</evidence>
<evidence type="ECO:0000256" key="5">
    <source>
        <dbReference type="ARBA" id="ARBA00022475"/>
    </source>
</evidence>
<dbReference type="InterPro" id="IPR027417">
    <property type="entry name" value="P-loop_NTPase"/>
</dbReference>
<evidence type="ECO:0000256" key="6">
    <source>
        <dbReference type="ARBA" id="ARBA00022519"/>
    </source>
</evidence>
<evidence type="ECO:0000256" key="12">
    <source>
        <dbReference type="ARBA" id="ARBA00022989"/>
    </source>
</evidence>
<evidence type="ECO:0000256" key="16">
    <source>
        <dbReference type="SAM" id="Phobius"/>
    </source>
</evidence>
<evidence type="ECO:0000256" key="11">
    <source>
        <dbReference type="ARBA" id="ARBA00022840"/>
    </source>
</evidence>
<gene>
    <name evidence="20" type="ORF">QUW02_02880</name>
</gene>
<dbReference type="Pfam" id="PF13807">
    <property type="entry name" value="GNVR"/>
    <property type="match status" value="1"/>
</dbReference>
<keyword evidence="12 16" id="KW-1133">Transmembrane helix</keyword>
<evidence type="ECO:0000256" key="1">
    <source>
        <dbReference type="ARBA" id="ARBA00004429"/>
    </source>
</evidence>
<evidence type="ECO:0000256" key="14">
    <source>
        <dbReference type="ARBA" id="ARBA00023137"/>
    </source>
</evidence>
<evidence type="ECO:0000259" key="17">
    <source>
        <dbReference type="Pfam" id="PF02706"/>
    </source>
</evidence>
<proteinExistence type="inferred from homology"/>
<evidence type="ECO:0000256" key="9">
    <source>
        <dbReference type="ARBA" id="ARBA00022741"/>
    </source>
</evidence>
<keyword evidence="21" id="KW-1185">Reference proteome</keyword>
<comment type="subcellular location">
    <subcellularLocation>
        <location evidence="1">Cell inner membrane</location>
        <topology evidence="1">Multi-pass membrane protein</topology>
    </subcellularLocation>
</comment>
<comment type="catalytic activity">
    <reaction evidence="15">
        <text>L-tyrosyl-[protein] + ATP = O-phospho-L-tyrosyl-[protein] + ADP + H(+)</text>
        <dbReference type="Rhea" id="RHEA:10596"/>
        <dbReference type="Rhea" id="RHEA-COMP:10136"/>
        <dbReference type="Rhea" id="RHEA-COMP:20101"/>
        <dbReference type="ChEBI" id="CHEBI:15378"/>
        <dbReference type="ChEBI" id="CHEBI:30616"/>
        <dbReference type="ChEBI" id="CHEBI:46858"/>
        <dbReference type="ChEBI" id="CHEBI:61978"/>
        <dbReference type="ChEBI" id="CHEBI:456216"/>
        <dbReference type="EC" id="2.7.10.2"/>
    </reaction>
</comment>
<feature type="transmembrane region" description="Helical" evidence="16">
    <location>
        <begin position="506"/>
        <end position="528"/>
    </location>
</feature>
<dbReference type="Pfam" id="PF02706">
    <property type="entry name" value="Wzz"/>
    <property type="match status" value="1"/>
</dbReference>
<dbReference type="PANTHER" id="PTHR32309:SF13">
    <property type="entry name" value="FERRIC ENTEROBACTIN TRANSPORT PROTEIN FEPE"/>
    <property type="match status" value="1"/>
</dbReference>
<dbReference type="SUPFAM" id="SSF52540">
    <property type="entry name" value="P-loop containing nucleoside triphosphate hydrolases"/>
    <property type="match status" value="1"/>
</dbReference>
<name>A0ABT7U2Y7_9BACE</name>
<comment type="similarity">
    <text evidence="2">Belongs to the CpsD/CapB family.</text>
</comment>
<keyword evidence="11" id="KW-0067">ATP-binding</keyword>
<keyword evidence="7 20" id="KW-0808">Transferase</keyword>
<dbReference type="PANTHER" id="PTHR32309">
    <property type="entry name" value="TYROSINE-PROTEIN KINASE"/>
    <property type="match status" value="1"/>
</dbReference>
<dbReference type="EC" id="2.7.10.2" evidence="4"/>
<keyword evidence="8 16" id="KW-0812">Transmembrane</keyword>
<evidence type="ECO:0000256" key="3">
    <source>
        <dbReference type="ARBA" id="ARBA00008883"/>
    </source>
</evidence>
<reference evidence="20 21" key="1">
    <citation type="submission" date="2023-06" db="EMBL/GenBank/DDBJ databases">
        <authorList>
            <person name="Zeman M."/>
            <person name="Kubasova T."/>
            <person name="Jahodarova E."/>
            <person name="Nykrynova M."/>
            <person name="Rychlik I."/>
        </authorList>
    </citation>
    <scope>NUCLEOTIDE SEQUENCE [LARGE SCALE GENOMIC DNA]</scope>
    <source>
        <strain evidence="20 21">ET4</strain>
    </source>
</reference>
<evidence type="ECO:0000259" key="19">
    <source>
        <dbReference type="Pfam" id="PF13807"/>
    </source>
</evidence>
<evidence type="ECO:0000313" key="21">
    <source>
        <dbReference type="Proteomes" id="UP001228403"/>
    </source>
</evidence>